<keyword evidence="2" id="KW-1185">Reference proteome</keyword>
<dbReference type="RefSeq" id="WP_169911673.1">
    <property type="nucleotide sequence ID" value="NZ_MZGV01000056.1"/>
</dbReference>
<gene>
    <name evidence="1" type="ORF">CLORY_35840</name>
</gene>
<dbReference type="Proteomes" id="UP000190080">
    <property type="component" value="Unassembled WGS sequence"/>
</dbReference>
<protein>
    <recommendedName>
        <fullName evidence="3">DUF2577 domain-containing protein</fullName>
    </recommendedName>
</protein>
<sequence length="121" mass="13276">MNNPYADMISMIKKHGAAYNPPAVTLGQVISSKPLTITIGDLQLTEEDIYISDLLLNNYKRRIKLPTTDATGTTTEESIKTIGIKDAELDFTDGIDAGDTVAVMATEDRQTYIILCKVVRP</sequence>
<organism evidence="1 2">
    <name type="scientific">Clostridium oryzae</name>
    <dbReference type="NCBI Taxonomy" id="1450648"/>
    <lineage>
        <taxon>Bacteria</taxon>
        <taxon>Bacillati</taxon>
        <taxon>Bacillota</taxon>
        <taxon>Clostridia</taxon>
        <taxon>Eubacteriales</taxon>
        <taxon>Clostridiaceae</taxon>
        <taxon>Clostridium</taxon>
    </lineage>
</organism>
<dbReference type="EMBL" id="MZGV01000056">
    <property type="protein sequence ID" value="OPJ58434.1"/>
    <property type="molecule type" value="Genomic_DNA"/>
</dbReference>
<evidence type="ECO:0000313" key="1">
    <source>
        <dbReference type="EMBL" id="OPJ58434.1"/>
    </source>
</evidence>
<accession>A0A1V4IF05</accession>
<reference evidence="1 2" key="1">
    <citation type="submission" date="2017-03" db="EMBL/GenBank/DDBJ databases">
        <title>Genome sequence of Clostridium oryzae DSM 28571.</title>
        <authorList>
            <person name="Poehlein A."/>
            <person name="Daniel R."/>
        </authorList>
    </citation>
    <scope>NUCLEOTIDE SEQUENCE [LARGE SCALE GENOMIC DNA]</scope>
    <source>
        <strain evidence="1 2">DSM 28571</strain>
    </source>
</reference>
<comment type="caution">
    <text evidence="1">The sequence shown here is derived from an EMBL/GenBank/DDBJ whole genome shotgun (WGS) entry which is preliminary data.</text>
</comment>
<dbReference type="InterPro" id="IPR022555">
    <property type="entry name" value="DUF2577"/>
</dbReference>
<proteinExistence type="predicted"/>
<evidence type="ECO:0008006" key="3">
    <source>
        <dbReference type="Google" id="ProtNLM"/>
    </source>
</evidence>
<dbReference type="AlphaFoldDB" id="A0A1V4IF05"/>
<dbReference type="STRING" id="1450648.CLORY_35840"/>
<name>A0A1V4IF05_9CLOT</name>
<dbReference type="Pfam" id="PF10844">
    <property type="entry name" value="DUF2577"/>
    <property type="match status" value="1"/>
</dbReference>
<evidence type="ECO:0000313" key="2">
    <source>
        <dbReference type="Proteomes" id="UP000190080"/>
    </source>
</evidence>